<dbReference type="AlphaFoldDB" id="A0A916WRB8"/>
<gene>
    <name evidence="2" type="ORF">GCM10011380_10200</name>
</gene>
<feature type="compositionally biased region" description="Basic and acidic residues" evidence="1">
    <location>
        <begin position="101"/>
        <end position="117"/>
    </location>
</feature>
<evidence type="ECO:0000313" key="3">
    <source>
        <dbReference type="Proteomes" id="UP000623067"/>
    </source>
</evidence>
<evidence type="ECO:0000313" key="2">
    <source>
        <dbReference type="EMBL" id="GGB22560.1"/>
    </source>
</evidence>
<name>A0A916WRB8_9SPHN</name>
<reference evidence="2" key="2">
    <citation type="submission" date="2020-09" db="EMBL/GenBank/DDBJ databases">
        <authorList>
            <person name="Sun Q."/>
            <person name="Zhou Y."/>
        </authorList>
    </citation>
    <scope>NUCLEOTIDE SEQUENCE</scope>
    <source>
        <strain evidence="2">CGMCC 1.15330</strain>
    </source>
</reference>
<sequence length="117" mass="13059">MSSEVAPDLYPIAVIEDRYQGVYSNGRWWAVAQSDCMLEGMTRIAWLLEYGPSSDDVTASVFWRDAPPWIAAANTPDAAVGKLEAQIGADSDDWLPPPVEADPRWRESFRPSTQSER</sequence>
<accession>A0A916WRB8</accession>
<proteinExistence type="predicted"/>
<organism evidence="2 3">
    <name type="scientific">Sphingomonas metalli</name>
    <dbReference type="NCBI Taxonomy" id="1779358"/>
    <lineage>
        <taxon>Bacteria</taxon>
        <taxon>Pseudomonadati</taxon>
        <taxon>Pseudomonadota</taxon>
        <taxon>Alphaproteobacteria</taxon>
        <taxon>Sphingomonadales</taxon>
        <taxon>Sphingomonadaceae</taxon>
        <taxon>Sphingomonas</taxon>
    </lineage>
</organism>
<dbReference type="EMBL" id="BMIH01000001">
    <property type="protein sequence ID" value="GGB22560.1"/>
    <property type="molecule type" value="Genomic_DNA"/>
</dbReference>
<feature type="region of interest" description="Disordered" evidence="1">
    <location>
        <begin position="88"/>
        <end position="117"/>
    </location>
</feature>
<dbReference type="Proteomes" id="UP000623067">
    <property type="component" value="Unassembled WGS sequence"/>
</dbReference>
<reference evidence="2" key="1">
    <citation type="journal article" date="2014" name="Int. J. Syst. Evol. Microbiol.">
        <title>Complete genome sequence of Corynebacterium casei LMG S-19264T (=DSM 44701T), isolated from a smear-ripened cheese.</title>
        <authorList>
            <consortium name="US DOE Joint Genome Institute (JGI-PGF)"/>
            <person name="Walter F."/>
            <person name="Albersmeier A."/>
            <person name="Kalinowski J."/>
            <person name="Ruckert C."/>
        </authorList>
    </citation>
    <scope>NUCLEOTIDE SEQUENCE</scope>
    <source>
        <strain evidence="2">CGMCC 1.15330</strain>
    </source>
</reference>
<comment type="caution">
    <text evidence="2">The sequence shown here is derived from an EMBL/GenBank/DDBJ whole genome shotgun (WGS) entry which is preliminary data.</text>
</comment>
<protein>
    <submittedName>
        <fullName evidence="2">Uncharacterized protein</fullName>
    </submittedName>
</protein>
<keyword evidence="3" id="KW-1185">Reference proteome</keyword>
<evidence type="ECO:0000256" key="1">
    <source>
        <dbReference type="SAM" id="MobiDB-lite"/>
    </source>
</evidence>